<sequence>MEHTTMTLKHQNWMWALRQEMGWPLFKPANDCLSFSAGRKMDAEIAMEIGRVAVAMRKDVVYSSWTDAAVAEPSSYAVVLRDLLTINVTDRCVAWAASETSPVILISTRRDEMFAIGARGLLECVAGKPKSLAKGREIAERRIRAAAQAMGGRLAENNVWLPAGADWVEPERSVETVVRFN</sequence>
<comment type="caution">
    <text evidence="1">The sequence shown here is derived from an EMBL/GenBank/DDBJ whole genome shotgun (WGS) entry which is preliminary data.</text>
</comment>
<protein>
    <submittedName>
        <fullName evidence="1">Uncharacterized protein</fullName>
    </submittedName>
</protein>
<keyword evidence="2" id="KW-1185">Reference proteome</keyword>
<evidence type="ECO:0000313" key="1">
    <source>
        <dbReference type="EMBL" id="MBW4331383.1"/>
    </source>
</evidence>
<gene>
    <name evidence="1" type="ORF">KY084_10920</name>
</gene>
<proteinExistence type="predicted"/>
<organism evidence="1 2">
    <name type="scientific">Stakelama flava</name>
    <dbReference type="NCBI Taxonomy" id="2860338"/>
    <lineage>
        <taxon>Bacteria</taxon>
        <taxon>Pseudomonadati</taxon>
        <taxon>Pseudomonadota</taxon>
        <taxon>Alphaproteobacteria</taxon>
        <taxon>Sphingomonadales</taxon>
        <taxon>Sphingomonadaceae</taxon>
        <taxon>Stakelama</taxon>
    </lineage>
</organism>
<name>A0ABS6XME5_9SPHN</name>
<dbReference type="Proteomes" id="UP001197214">
    <property type="component" value="Unassembled WGS sequence"/>
</dbReference>
<evidence type="ECO:0000313" key="2">
    <source>
        <dbReference type="Proteomes" id="UP001197214"/>
    </source>
</evidence>
<dbReference type="EMBL" id="JAHWZX010000009">
    <property type="protein sequence ID" value="MBW4331383.1"/>
    <property type="molecule type" value="Genomic_DNA"/>
</dbReference>
<dbReference type="RefSeq" id="WP_219238491.1">
    <property type="nucleotide sequence ID" value="NZ_JAHWZX010000009.1"/>
</dbReference>
<accession>A0ABS6XME5</accession>
<reference evidence="1 2" key="1">
    <citation type="submission" date="2021-07" db="EMBL/GenBank/DDBJ databases">
        <title>Stakelama flava sp. nov., a novel endophytic bacterium isolated from branch of Kandelia candel.</title>
        <authorList>
            <person name="Tuo L."/>
        </authorList>
    </citation>
    <scope>NUCLEOTIDE SEQUENCE [LARGE SCALE GENOMIC DNA]</scope>
    <source>
        <strain evidence="1 2">CBK3Z-3</strain>
    </source>
</reference>